<sequence length="210" mass="24075">MDQHECGVSVVANTYFADEYKMNGEMEEMPKPLSKLGNGEWKVSYIGVKEEKSGNENYGSTIMFVARFQRNPGFYVALVMVPAFFINFLSIFALFVNVENLSEKITVGLTNIMAMTFILVILAADLPKTARIPLLAIYVIVGLVIVMTSIGICLLIPYIRQWRKNRETSEKEKLCETSRFGRFCEWLRIEYVMMVVFQIANFVNFIILFI</sequence>
<dbReference type="InterPro" id="IPR036719">
    <property type="entry name" value="Neuro-gated_channel_TM_sf"/>
</dbReference>
<evidence type="ECO:0000256" key="1">
    <source>
        <dbReference type="SAM" id="Phobius"/>
    </source>
</evidence>
<dbReference type="InterPro" id="IPR006201">
    <property type="entry name" value="Neur_channel"/>
</dbReference>
<dbReference type="OrthoDB" id="5827131at2759"/>
<proteinExistence type="predicted"/>
<dbReference type="SUPFAM" id="SSF90112">
    <property type="entry name" value="Neurotransmitter-gated ion-channel transmembrane pore"/>
    <property type="match status" value="1"/>
</dbReference>
<dbReference type="InterPro" id="IPR006029">
    <property type="entry name" value="Neurotrans-gated_channel_TM"/>
</dbReference>
<feature type="domain" description="Neurotransmitter-gated ion-channel transmembrane" evidence="2">
    <location>
        <begin position="80"/>
        <end position="172"/>
    </location>
</feature>
<dbReference type="FunFam" id="1.20.58.390:FF:000060">
    <property type="entry name" value="Ligand-Gated ion Channel"/>
    <property type="match status" value="1"/>
</dbReference>
<dbReference type="AlphaFoldDB" id="A0A2G5TA80"/>
<dbReference type="GO" id="GO:0004888">
    <property type="term" value="F:transmembrane signaling receptor activity"/>
    <property type="evidence" value="ECO:0007669"/>
    <property type="project" value="InterPro"/>
</dbReference>
<dbReference type="EMBL" id="PDUG01000005">
    <property type="protein sequence ID" value="PIC24093.1"/>
    <property type="molecule type" value="Genomic_DNA"/>
</dbReference>
<dbReference type="Pfam" id="PF02932">
    <property type="entry name" value="Neur_chan_memb"/>
    <property type="match status" value="1"/>
</dbReference>
<keyword evidence="1" id="KW-0812">Transmembrane</keyword>
<dbReference type="Proteomes" id="UP000230233">
    <property type="component" value="Chromosome V"/>
</dbReference>
<gene>
    <name evidence="3" type="primary">Cnig_chr_V.g17553</name>
    <name evidence="3" type="ORF">B9Z55_017553</name>
</gene>
<feature type="transmembrane region" description="Helical" evidence="1">
    <location>
        <begin position="105"/>
        <end position="124"/>
    </location>
</feature>
<keyword evidence="4" id="KW-1185">Reference proteome</keyword>
<comment type="caution">
    <text evidence="3">The sequence shown here is derived from an EMBL/GenBank/DDBJ whole genome shotgun (WGS) entry which is preliminary data.</text>
</comment>
<dbReference type="InterPro" id="IPR038050">
    <property type="entry name" value="Neuro_actylchol_rec"/>
</dbReference>
<evidence type="ECO:0000259" key="2">
    <source>
        <dbReference type="Pfam" id="PF02932"/>
    </source>
</evidence>
<keyword evidence="1" id="KW-0472">Membrane</keyword>
<accession>A0A2G5TA80</accession>
<dbReference type="STRING" id="1611254.A0A2G5TA80"/>
<dbReference type="PANTHER" id="PTHR18945">
    <property type="entry name" value="NEUROTRANSMITTER GATED ION CHANNEL"/>
    <property type="match status" value="1"/>
</dbReference>
<feature type="transmembrane region" description="Helical" evidence="1">
    <location>
        <begin position="136"/>
        <end position="159"/>
    </location>
</feature>
<dbReference type="GO" id="GO:0016020">
    <property type="term" value="C:membrane"/>
    <property type="evidence" value="ECO:0007669"/>
    <property type="project" value="InterPro"/>
</dbReference>
<protein>
    <recommendedName>
        <fullName evidence="2">Neurotransmitter-gated ion-channel transmembrane domain-containing protein</fullName>
    </recommendedName>
</protein>
<reference evidence="4" key="1">
    <citation type="submission" date="2017-10" db="EMBL/GenBank/DDBJ databases">
        <title>Rapid genome shrinkage in a self-fertile nematode reveals novel sperm competition proteins.</title>
        <authorList>
            <person name="Yin D."/>
            <person name="Schwarz E.M."/>
            <person name="Thomas C.G."/>
            <person name="Felde R.L."/>
            <person name="Korf I.F."/>
            <person name="Cutter A.D."/>
            <person name="Schartner C.M."/>
            <person name="Ralston E.J."/>
            <person name="Meyer B.J."/>
            <person name="Haag E.S."/>
        </authorList>
    </citation>
    <scope>NUCLEOTIDE SEQUENCE [LARGE SCALE GENOMIC DNA]</scope>
    <source>
        <strain evidence="4">JU1422</strain>
    </source>
</reference>
<evidence type="ECO:0000313" key="3">
    <source>
        <dbReference type="EMBL" id="PIC24093.1"/>
    </source>
</evidence>
<dbReference type="GO" id="GO:0005216">
    <property type="term" value="F:monoatomic ion channel activity"/>
    <property type="evidence" value="ECO:0007669"/>
    <property type="project" value="InterPro"/>
</dbReference>
<keyword evidence="1" id="KW-1133">Transmembrane helix</keyword>
<evidence type="ECO:0000313" key="4">
    <source>
        <dbReference type="Proteomes" id="UP000230233"/>
    </source>
</evidence>
<name>A0A2G5TA80_9PELO</name>
<dbReference type="Gene3D" id="1.20.58.390">
    <property type="entry name" value="Neurotransmitter-gated ion-channel transmembrane domain"/>
    <property type="match status" value="1"/>
</dbReference>
<feature type="transmembrane region" description="Helical" evidence="1">
    <location>
        <begin position="73"/>
        <end position="98"/>
    </location>
</feature>
<organism evidence="3 4">
    <name type="scientific">Caenorhabditis nigoni</name>
    <dbReference type="NCBI Taxonomy" id="1611254"/>
    <lineage>
        <taxon>Eukaryota</taxon>
        <taxon>Metazoa</taxon>
        <taxon>Ecdysozoa</taxon>
        <taxon>Nematoda</taxon>
        <taxon>Chromadorea</taxon>
        <taxon>Rhabditida</taxon>
        <taxon>Rhabditina</taxon>
        <taxon>Rhabditomorpha</taxon>
        <taxon>Rhabditoidea</taxon>
        <taxon>Rhabditidae</taxon>
        <taxon>Peloderinae</taxon>
        <taxon>Caenorhabditis</taxon>
    </lineage>
</organism>
<feature type="transmembrane region" description="Helical" evidence="1">
    <location>
        <begin position="189"/>
        <end position="209"/>
    </location>
</feature>